<evidence type="ECO:0000256" key="2">
    <source>
        <dbReference type="ARBA" id="ARBA00022723"/>
    </source>
</evidence>
<feature type="domain" description="C2H2-type" evidence="8">
    <location>
        <begin position="69"/>
        <end position="96"/>
    </location>
</feature>
<evidence type="ECO:0000256" key="7">
    <source>
        <dbReference type="PROSITE-ProRule" id="PRU00042"/>
    </source>
</evidence>
<reference evidence="9" key="1">
    <citation type="submission" date="2015-12" db="EMBL/GenBank/DDBJ databases">
        <title>De novo transcriptome assembly of four potential Pierce s Disease insect vectors from Arizona vineyards.</title>
        <authorList>
            <person name="Tassone E.E."/>
        </authorList>
    </citation>
    <scope>NUCLEOTIDE SEQUENCE</scope>
</reference>
<name>A0A1B6CKP1_9HEMI</name>
<accession>A0A1B6CKP1</accession>
<keyword evidence="5" id="KW-0862">Zinc</keyword>
<dbReference type="InterPro" id="IPR013087">
    <property type="entry name" value="Znf_C2H2_type"/>
</dbReference>
<dbReference type="SUPFAM" id="SSF57667">
    <property type="entry name" value="beta-beta-alpha zinc fingers"/>
    <property type="match status" value="1"/>
</dbReference>
<dbReference type="GO" id="GO:0008270">
    <property type="term" value="F:zinc ion binding"/>
    <property type="evidence" value="ECO:0007669"/>
    <property type="project" value="UniProtKB-KW"/>
</dbReference>
<dbReference type="FunFam" id="3.30.160.60:FF:000145">
    <property type="entry name" value="Zinc finger protein 574"/>
    <property type="match status" value="1"/>
</dbReference>
<evidence type="ECO:0000256" key="1">
    <source>
        <dbReference type="ARBA" id="ARBA00004123"/>
    </source>
</evidence>
<dbReference type="PROSITE" id="PS00028">
    <property type="entry name" value="ZINC_FINGER_C2H2_1"/>
    <property type="match status" value="2"/>
</dbReference>
<evidence type="ECO:0000259" key="8">
    <source>
        <dbReference type="PROSITE" id="PS50157"/>
    </source>
</evidence>
<dbReference type="Gene3D" id="3.30.160.60">
    <property type="entry name" value="Classic Zinc Finger"/>
    <property type="match status" value="1"/>
</dbReference>
<proteinExistence type="predicted"/>
<keyword evidence="2" id="KW-0479">Metal-binding</keyword>
<feature type="domain" description="C2H2-type" evidence="8">
    <location>
        <begin position="99"/>
        <end position="127"/>
    </location>
</feature>
<sequence>MAHKPVVQENQFVPSVKLGSSLLITPVIQIGQLNKQITIPRSSVMKQPVSKSLVIDSSRDLPPSFGKQFVCQVCDKYFLMKHTLNQHMRTHITRSKLSYNCLLCANKYPSQRALENHNDLCHTNTEDSVVIPVVDLNEPDVLQKLSSIGMKDVIPLSQLSSGPGDMFGFPIMATDNKAAIKLGATKMLPIGPLQPI</sequence>
<dbReference type="InterPro" id="IPR036236">
    <property type="entry name" value="Znf_C2H2_sf"/>
</dbReference>
<comment type="subcellular location">
    <subcellularLocation>
        <location evidence="1">Nucleus</location>
    </subcellularLocation>
</comment>
<keyword evidence="3" id="KW-0677">Repeat</keyword>
<evidence type="ECO:0000313" key="9">
    <source>
        <dbReference type="EMBL" id="JAS13941.1"/>
    </source>
</evidence>
<gene>
    <name evidence="9" type="ORF">g.4024</name>
</gene>
<evidence type="ECO:0000256" key="6">
    <source>
        <dbReference type="ARBA" id="ARBA00023242"/>
    </source>
</evidence>
<dbReference type="GO" id="GO:0005634">
    <property type="term" value="C:nucleus"/>
    <property type="evidence" value="ECO:0007669"/>
    <property type="project" value="UniProtKB-SubCell"/>
</dbReference>
<dbReference type="PROSITE" id="PS50157">
    <property type="entry name" value="ZINC_FINGER_C2H2_2"/>
    <property type="match status" value="2"/>
</dbReference>
<evidence type="ECO:0000256" key="4">
    <source>
        <dbReference type="ARBA" id="ARBA00022771"/>
    </source>
</evidence>
<keyword evidence="6" id="KW-0539">Nucleus</keyword>
<dbReference type="AlphaFoldDB" id="A0A1B6CKP1"/>
<evidence type="ECO:0000256" key="5">
    <source>
        <dbReference type="ARBA" id="ARBA00022833"/>
    </source>
</evidence>
<protein>
    <recommendedName>
        <fullName evidence="8">C2H2-type domain-containing protein</fullName>
    </recommendedName>
</protein>
<dbReference type="EMBL" id="GEDC01023357">
    <property type="protein sequence ID" value="JAS13941.1"/>
    <property type="molecule type" value="Transcribed_RNA"/>
</dbReference>
<evidence type="ECO:0000256" key="3">
    <source>
        <dbReference type="ARBA" id="ARBA00022737"/>
    </source>
</evidence>
<organism evidence="9">
    <name type="scientific">Clastoptera arizonana</name>
    <name type="common">Arizona spittle bug</name>
    <dbReference type="NCBI Taxonomy" id="38151"/>
    <lineage>
        <taxon>Eukaryota</taxon>
        <taxon>Metazoa</taxon>
        <taxon>Ecdysozoa</taxon>
        <taxon>Arthropoda</taxon>
        <taxon>Hexapoda</taxon>
        <taxon>Insecta</taxon>
        <taxon>Pterygota</taxon>
        <taxon>Neoptera</taxon>
        <taxon>Paraneoptera</taxon>
        <taxon>Hemiptera</taxon>
        <taxon>Auchenorrhyncha</taxon>
        <taxon>Cercopoidea</taxon>
        <taxon>Clastopteridae</taxon>
        <taxon>Clastoptera</taxon>
    </lineage>
</organism>
<dbReference type="SMART" id="SM00355">
    <property type="entry name" value="ZnF_C2H2"/>
    <property type="match status" value="2"/>
</dbReference>
<keyword evidence="4 7" id="KW-0863">Zinc-finger</keyword>